<evidence type="ECO:0000313" key="2">
    <source>
        <dbReference type="EMBL" id="QYZ71502.1"/>
    </source>
</evidence>
<proteinExistence type="predicted"/>
<keyword evidence="1" id="KW-1133">Transmembrane helix</keyword>
<keyword evidence="3" id="KW-1185">Reference proteome</keyword>
<gene>
    <name evidence="2" type="ORF">JO391_08385</name>
</gene>
<dbReference type="EMBL" id="CP069370">
    <property type="protein sequence ID" value="QYZ71502.1"/>
    <property type="molecule type" value="Genomic_DNA"/>
</dbReference>
<evidence type="ECO:0000313" key="3">
    <source>
        <dbReference type="Proteomes" id="UP000826300"/>
    </source>
</evidence>
<keyword evidence="1" id="KW-0812">Transmembrane</keyword>
<dbReference type="AlphaFoldDB" id="A0A8G1EDG2"/>
<name>A0A8G1EDG2_9RHOB</name>
<reference evidence="2" key="1">
    <citation type="submission" date="2021-02" db="EMBL/GenBank/DDBJ databases">
        <title>Rhodobacter shimadae sp. nov., an aerobic anoxygenic phototrophic bacterium isolated from a hot spring.</title>
        <authorList>
            <person name="Muramatsu S."/>
            <person name="Haruta S."/>
            <person name="Hirose S."/>
            <person name="Hanada S."/>
        </authorList>
    </citation>
    <scope>NUCLEOTIDE SEQUENCE</scope>
    <source>
        <strain evidence="2">N10</strain>
    </source>
</reference>
<dbReference type="KEGG" id="nsm:JO391_08385"/>
<protein>
    <submittedName>
        <fullName evidence="2">Uncharacterized protein</fullName>
    </submittedName>
</protein>
<sequence length="46" mass="4820">MHVINDGYRGLQLLVSINADRLFFVAAVAAGLVLGTLGASFLTSLN</sequence>
<evidence type="ECO:0000256" key="1">
    <source>
        <dbReference type="SAM" id="Phobius"/>
    </source>
</evidence>
<feature type="transmembrane region" description="Helical" evidence="1">
    <location>
        <begin position="21"/>
        <end position="42"/>
    </location>
</feature>
<organism evidence="2 3">
    <name type="scientific">Neotabrizicola shimadae</name>
    <dbReference type="NCBI Taxonomy" id="2807096"/>
    <lineage>
        <taxon>Bacteria</taxon>
        <taxon>Pseudomonadati</taxon>
        <taxon>Pseudomonadota</taxon>
        <taxon>Alphaproteobacteria</taxon>
        <taxon>Rhodobacterales</taxon>
        <taxon>Paracoccaceae</taxon>
        <taxon>Neotabrizicola</taxon>
    </lineage>
</organism>
<dbReference type="Proteomes" id="UP000826300">
    <property type="component" value="Chromosome"/>
</dbReference>
<dbReference type="RefSeq" id="WP_220664076.1">
    <property type="nucleotide sequence ID" value="NZ_CP069370.1"/>
</dbReference>
<keyword evidence="1" id="KW-0472">Membrane</keyword>
<accession>A0A8G1EDG2</accession>